<organism evidence="1 2">
    <name type="scientific">Echinococcus granulosus</name>
    <name type="common">Hydatid tapeworm</name>
    <dbReference type="NCBI Taxonomy" id="6210"/>
    <lineage>
        <taxon>Eukaryota</taxon>
        <taxon>Metazoa</taxon>
        <taxon>Spiralia</taxon>
        <taxon>Lophotrochozoa</taxon>
        <taxon>Platyhelminthes</taxon>
        <taxon>Cestoda</taxon>
        <taxon>Eucestoda</taxon>
        <taxon>Cyclophyllidea</taxon>
        <taxon>Taeniidae</taxon>
        <taxon>Echinococcus</taxon>
        <taxon>Echinococcus granulosus group</taxon>
    </lineage>
</organism>
<dbReference type="Proteomes" id="UP000019149">
    <property type="component" value="Unassembled WGS sequence"/>
</dbReference>
<protein>
    <submittedName>
        <fullName evidence="1">Uncharacterized protein</fullName>
    </submittedName>
</protein>
<evidence type="ECO:0000313" key="1">
    <source>
        <dbReference type="EMBL" id="EUB55711.1"/>
    </source>
</evidence>
<evidence type="ECO:0000313" key="2">
    <source>
        <dbReference type="Proteomes" id="UP000019149"/>
    </source>
</evidence>
<name>W6U579_ECHGR</name>
<dbReference type="EMBL" id="APAU02000147">
    <property type="protein sequence ID" value="EUB55711.1"/>
    <property type="molecule type" value="Genomic_DNA"/>
</dbReference>
<dbReference type="RefSeq" id="XP_024346907.1">
    <property type="nucleotide sequence ID" value="XM_024498673.1"/>
</dbReference>
<accession>W6U579</accession>
<dbReference type="KEGG" id="egl:EGR_09424"/>
<reference evidence="1 2" key="1">
    <citation type="journal article" date="2013" name="Nat. Genet.">
        <title>The genome of the hydatid tapeworm Echinococcus granulosus.</title>
        <authorList>
            <person name="Zheng H."/>
            <person name="Zhang W."/>
            <person name="Zhang L."/>
            <person name="Zhang Z."/>
            <person name="Li J."/>
            <person name="Lu G."/>
            <person name="Zhu Y."/>
            <person name="Wang Y."/>
            <person name="Huang Y."/>
            <person name="Liu J."/>
            <person name="Kang H."/>
            <person name="Chen J."/>
            <person name="Wang L."/>
            <person name="Chen A."/>
            <person name="Yu S."/>
            <person name="Gao Z."/>
            <person name="Jin L."/>
            <person name="Gu W."/>
            <person name="Wang Z."/>
            <person name="Zhao L."/>
            <person name="Shi B."/>
            <person name="Wen H."/>
            <person name="Lin R."/>
            <person name="Jones M.K."/>
            <person name="Brejova B."/>
            <person name="Vinar T."/>
            <person name="Zhao G."/>
            <person name="McManus D.P."/>
            <person name="Chen Z."/>
            <person name="Zhou Y."/>
            <person name="Wang S."/>
        </authorList>
    </citation>
    <scope>NUCLEOTIDE SEQUENCE [LARGE SCALE GENOMIC DNA]</scope>
</reference>
<dbReference type="AlphaFoldDB" id="W6U579"/>
<dbReference type="GeneID" id="36345139"/>
<sequence length="130" mass="14664">MVCVGRKENNHMVICLKVIVNYKRICNPRILHAVQIAEAYGLTFNLPISSDLFLKLICATLKIRINESNRRLSFAGLASIPNVHLSANFYNGDFSANGEDNSFCVSHMKFIRQNDAFLIIYGSTFAISYK</sequence>
<comment type="caution">
    <text evidence="1">The sequence shown here is derived from an EMBL/GenBank/DDBJ whole genome shotgun (WGS) entry which is preliminary data.</text>
</comment>
<gene>
    <name evidence="1" type="ORF">EGR_09424</name>
</gene>
<keyword evidence="2" id="KW-1185">Reference proteome</keyword>
<proteinExistence type="predicted"/>
<dbReference type="CTD" id="36345139"/>